<keyword evidence="2" id="KW-1185">Reference proteome</keyword>
<dbReference type="EMBL" id="CM037157">
    <property type="protein sequence ID" value="KAH7849670.1"/>
    <property type="molecule type" value="Genomic_DNA"/>
</dbReference>
<evidence type="ECO:0000313" key="1">
    <source>
        <dbReference type="EMBL" id="KAH7849670.1"/>
    </source>
</evidence>
<comment type="caution">
    <text evidence="1">The sequence shown here is derived from an EMBL/GenBank/DDBJ whole genome shotgun (WGS) entry which is preliminary data.</text>
</comment>
<protein>
    <submittedName>
        <fullName evidence="1">Uncharacterized protein</fullName>
    </submittedName>
</protein>
<accession>A0ACB7Y7W7</accession>
<evidence type="ECO:0000313" key="2">
    <source>
        <dbReference type="Proteomes" id="UP000828048"/>
    </source>
</evidence>
<sequence length="287" mass="31751">MAETCWEKRVFTSIKIKKGNDFVGKEDVIEINPGDDVSVDFEVKDALMKNSDGSSRVDLLDASIHNDLDLDVDVDLEDGINDGHALKEDSLLQDAPISLLQQNGFMHTTFDESIPDAEVTTSSGSVDSSSDDLVIKLVLELWVQWQVIVAYNLKQCLMKDKDSSSSLLAMDWNLPPVYDGCIDNGFLIIYDNQNSTPGHGLILMKSCKQALKLHKGDRAMGILNYLARKPLCSHELAVVSPDMAGVGRANTITKKLFGAPLTRSYELNIVNEIIDVKVEVVVLLRKR</sequence>
<gene>
    <name evidence="1" type="ORF">Vadar_021223</name>
</gene>
<organism evidence="1 2">
    <name type="scientific">Vaccinium darrowii</name>
    <dbReference type="NCBI Taxonomy" id="229202"/>
    <lineage>
        <taxon>Eukaryota</taxon>
        <taxon>Viridiplantae</taxon>
        <taxon>Streptophyta</taxon>
        <taxon>Embryophyta</taxon>
        <taxon>Tracheophyta</taxon>
        <taxon>Spermatophyta</taxon>
        <taxon>Magnoliopsida</taxon>
        <taxon>eudicotyledons</taxon>
        <taxon>Gunneridae</taxon>
        <taxon>Pentapetalae</taxon>
        <taxon>asterids</taxon>
        <taxon>Ericales</taxon>
        <taxon>Ericaceae</taxon>
        <taxon>Vaccinioideae</taxon>
        <taxon>Vaccinieae</taxon>
        <taxon>Vaccinium</taxon>
    </lineage>
</organism>
<reference evidence="1 2" key="1">
    <citation type="journal article" date="2021" name="Hortic Res">
        <title>High-quality reference genome and annotation aids understanding of berry development for evergreen blueberry (Vaccinium darrowii).</title>
        <authorList>
            <person name="Yu J."/>
            <person name="Hulse-Kemp A.M."/>
            <person name="Babiker E."/>
            <person name="Staton M."/>
        </authorList>
    </citation>
    <scope>NUCLEOTIDE SEQUENCE [LARGE SCALE GENOMIC DNA]</scope>
    <source>
        <strain evidence="2">cv. NJ 8807/NJ 8810</strain>
        <tissue evidence="1">Young leaf</tissue>
    </source>
</reference>
<proteinExistence type="predicted"/>
<name>A0ACB7Y7W7_9ERIC</name>
<dbReference type="Proteomes" id="UP000828048">
    <property type="component" value="Chromosome 7"/>
</dbReference>